<dbReference type="AlphaFoldDB" id="A0A937XBG6"/>
<organism evidence="4 5">
    <name type="scientific">Eiseniibacteriota bacterium</name>
    <dbReference type="NCBI Taxonomy" id="2212470"/>
    <lineage>
        <taxon>Bacteria</taxon>
        <taxon>Candidatus Eiseniibacteriota</taxon>
    </lineage>
</organism>
<evidence type="ECO:0000256" key="1">
    <source>
        <dbReference type="SAM" id="MobiDB-lite"/>
    </source>
</evidence>
<proteinExistence type="predicted"/>
<evidence type="ECO:0000313" key="4">
    <source>
        <dbReference type="EMBL" id="MBM3316873.1"/>
    </source>
</evidence>
<gene>
    <name evidence="4" type="ORF">FJY75_03375</name>
</gene>
<dbReference type="Pfam" id="PF13490">
    <property type="entry name" value="zf-HC2"/>
    <property type="match status" value="1"/>
</dbReference>
<dbReference type="Proteomes" id="UP000748308">
    <property type="component" value="Unassembled WGS sequence"/>
</dbReference>
<dbReference type="InterPro" id="IPR027383">
    <property type="entry name" value="Znf_put"/>
</dbReference>
<evidence type="ECO:0000259" key="3">
    <source>
        <dbReference type="Pfam" id="PF13490"/>
    </source>
</evidence>
<keyword evidence="2" id="KW-0812">Transmembrane</keyword>
<accession>A0A937XBG6</accession>
<dbReference type="InterPro" id="IPR041916">
    <property type="entry name" value="Anti_sigma_zinc_sf"/>
</dbReference>
<evidence type="ECO:0000313" key="5">
    <source>
        <dbReference type="Proteomes" id="UP000748308"/>
    </source>
</evidence>
<keyword evidence="2" id="KW-0472">Membrane</keyword>
<feature type="region of interest" description="Disordered" evidence="1">
    <location>
        <begin position="79"/>
        <end position="105"/>
    </location>
</feature>
<keyword evidence="2" id="KW-1133">Transmembrane helix</keyword>
<protein>
    <submittedName>
        <fullName evidence="4">Zf-HC2 domain-containing protein</fullName>
    </submittedName>
</protein>
<name>A0A937XBG6_UNCEI</name>
<evidence type="ECO:0000256" key="2">
    <source>
        <dbReference type="SAM" id="Phobius"/>
    </source>
</evidence>
<reference evidence="4" key="1">
    <citation type="submission" date="2019-03" db="EMBL/GenBank/DDBJ databases">
        <title>Lake Tanganyika Metagenome-Assembled Genomes (MAGs).</title>
        <authorList>
            <person name="Tran P."/>
        </authorList>
    </citation>
    <scope>NUCLEOTIDE SEQUENCE</scope>
    <source>
        <strain evidence="4">M_DeepCast_400m_m2_100</strain>
    </source>
</reference>
<comment type="caution">
    <text evidence="4">The sequence shown here is derived from an EMBL/GenBank/DDBJ whole genome shotgun (WGS) entry which is preliminary data.</text>
</comment>
<dbReference type="Gene3D" id="1.10.10.1320">
    <property type="entry name" value="Anti-sigma factor, zinc-finger domain"/>
    <property type="match status" value="1"/>
</dbReference>
<sequence length="278" mass="29635">MNHDPARDLLQDYLDAALDEARALDVEAHLRECPACRDELEALRALLRAAAALPRRVEPPRDLWPEIAARALGRASGAAAASGAGSERPAPPASALAPQGPRGLAGARRGAQRAWSKWRQAWGEWRRIGAEWRQAWRGLWPVFAGTVAVLVILLSSIFRQQEQEYLMAAPTIADLLAAECSEPERVLAAYEVAGAGARSDAARLAGESPDPAGTDGAESGALSSVLAENLAIIDRAITDARRAYEANPDSPQLIRLLAAAYRARAALTSRAAETAARS</sequence>
<dbReference type="EMBL" id="VGIY01000051">
    <property type="protein sequence ID" value="MBM3316873.1"/>
    <property type="molecule type" value="Genomic_DNA"/>
</dbReference>
<feature type="transmembrane region" description="Helical" evidence="2">
    <location>
        <begin position="138"/>
        <end position="158"/>
    </location>
</feature>
<feature type="domain" description="Putative zinc-finger" evidence="3">
    <location>
        <begin position="6"/>
        <end position="37"/>
    </location>
</feature>